<evidence type="ECO:0000313" key="9">
    <source>
        <dbReference type="Proteomes" id="UP000744032"/>
    </source>
</evidence>
<evidence type="ECO:0000256" key="4">
    <source>
        <dbReference type="ARBA" id="ARBA00022777"/>
    </source>
</evidence>
<dbReference type="Gene3D" id="3.40.1190.20">
    <property type="match status" value="1"/>
</dbReference>
<dbReference type="SUPFAM" id="SSF53613">
    <property type="entry name" value="Ribokinase-like"/>
    <property type="match status" value="1"/>
</dbReference>
<dbReference type="Pfam" id="PF00294">
    <property type="entry name" value="PfkB"/>
    <property type="match status" value="1"/>
</dbReference>
<sequence>MILTVTLNTALDITYRVRSLRPHASHRVSEVTERPGGKGLNVARVLAALGHEVTVTGFAGGATGDAVRERLTATPRITDALVPVGGPTRRTVAVVDELTGDTTQFNEPGPVVDPVRWAAFQEAYEGLVGRADAVALCGSLPPGVPVGAYAGLVRTARAAGVPVLLDTAGEALRRGVAARPDVITPNAGELAELTGSHEPSRATQDARRRGARAVVATLGPDGLVAVTPEGCWRAAAPARVRGNPTGAGDSVSAALLAGPGDRPPRPGRPFPAGALSPAAVLAPAAGRVRPGGTGVPQRLLDRVREGQRGPARVRPPVCGPAQRPGRVPLAVPARAGQVGRAPPVGVDVRPHPVGDAQQDGGALGLGASGGDAGEEVQGEADADHVVHGVLQA</sequence>
<gene>
    <name evidence="8" type="ORF">HF200_12685</name>
</gene>
<evidence type="ECO:0000256" key="3">
    <source>
        <dbReference type="ARBA" id="ARBA00022741"/>
    </source>
</evidence>
<keyword evidence="3" id="KW-0547">Nucleotide-binding</keyword>
<comment type="similarity">
    <text evidence="1">Belongs to the carbohydrate kinase PfkB family.</text>
</comment>
<evidence type="ECO:0000259" key="7">
    <source>
        <dbReference type="Pfam" id="PF00294"/>
    </source>
</evidence>
<dbReference type="Proteomes" id="UP000744032">
    <property type="component" value="Unassembled WGS sequence"/>
</dbReference>
<dbReference type="InterPro" id="IPR011611">
    <property type="entry name" value="PfkB_dom"/>
</dbReference>
<protein>
    <submittedName>
        <fullName evidence="8">1-phosphofructokinase family hexose kinase</fullName>
    </submittedName>
</protein>
<keyword evidence="5" id="KW-0067">ATP-binding</keyword>
<accession>A0ABX1ILM3</accession>
<evidence type="ECO:0000256" key="2">
    <source>
        <dbReference type="ARBA" id="ARBA00022679"/>
    </source>
</evidence>
<dbReference type="InterPro" id="IPR002173">
    <property type="entry name" value="Carboh/pur_kinase_PfkB_CS"/>
</dbReference>
<dbReference type="InterPro" id="IPR029056">
    <property type="entry name" value="Ribokinase-like"/>
</dbReference>
<evidence type="ECO:0000256" key="5">
    <source>
        <dbReference type="ARBA" id="ARBA00022840"/>
    </source>
</evidence>
<keyword evidence="9" id="KW-1185">Reference proteome</keyword>
<organism evidence="8 9">
    <name type="scientific">Streptomyces galbus</name>
    <dbReference type="NCBI Taxonomy" id="33898"/>
    <lineage>
        <taxon>Bacteria</taxon>
        <taxon>Bacillati</taxon>
        <taxon>Actinomycetota</taxon>
        <taxon>Actinomycetes</taxon>
        <taxon>Kitasatosporales</taxon>
        <taxon>Streptomycetaceae</taxon>
        <taxon>Streptomyces</taxon>
    </lineage>
</organism>
<feature type="domain" description="Carbohydrate kinase PfkB" evidence="7">
    <location>
        <begin position="12"/>
        <end position="258"/>
    </location>
</feature>
<feature type="region of interest" description="Disordered" evidence="6">
    <location>
        <begin position="352"/>
        <end position="382"/>
    </location>
</feature>
<dbReference type="NCBIfam" id="TIGR03168">
    <property type="entry name" value="1-PFK"/>
    <property type="match status" value="1"/>
</dbReference>
<dbReference type="InterPro" id="IPR017583">
    <property type="entry name" value="Tagatose/fructose_Pkinase"/>
</dbReference>
<evidence type="ECO:0000313" key="8">
    <source>
        <dbReference type="EMBL" id="NKQ25281.1"/>
    </source>
</evidence>
<name>A0ABX1ILM3_STRGB</name>
<dbReference type="PROSITE" id="PS00583">
    <property type="entry name" value="PFKB_KINASES_1"/>
    <property type="match status" value="1"/>
</dbReference>
<comment type="caution">
    <text evidence="8">The sequence shown here is derived from an EMBL/GenBank/DDBJ whole genome shotgun (WGS) entry which is preliminary data.</text>
</comment>
<dbReference type="CDD" id="cd01164">
    <property type="entry name" value="FruK_PfkB_like"/>
    <property type="match status" value="1"/>
</dbReference>
<feature type="compositionally biased region" description="Gly residues" evidence="6">
    <location>
        <begin position="361"/>
        <end position="371"/>
    </location>
</feature>
<feature type="region of interest" description="Disordered" evidence="6">
    <location>
        <begin position="242"/>
        <end position="270"/>
    </location>
</feature>
<proteinExistence type="inferred from homology"/>
<dbReference type="EMBL" id="JAAXMD010000094">
    <property type="protein sequence ID" value="NKQ25281.1"/>
    <property type="molecule type" value="Genomic_DNA"/>
</dbReference>
<evidence type="ECO:0000256" key="6">
    <source>
        <dbReference type="SAM" id="MobiDB-lite"/>
    </source>
</evidence>
<dbReference type="PANTHER" id="PTHR46566:SF5">
    <property type="entry name" value="1-PHOSPHOFRUCTOKINASE"/>
    <property type="match status" value="1"/>
</dbReference>
<evidence type="ECO:0000256" key="1">
    <source>
        <dbReference type="ARBA" id="ARBA00010688"/>
    </source>
</evidence>
<keyword evidence="2" id="KW-0808">Transferase</keyword>
<dbReference type="PANTHER" id="PTHR46566">
    <property type="entry name" value="1-PHOSPHOFRUCTOKINASE-RELATED"/>
    <property type="match status" value="1"/>
</dbReference>
<reference evidence="8 9" key="1">
    <citation type="submission" date="2020-04" db="EMBL/GenBank/DDBJ databases">
        <title>Genome sequence of Streptomyces galbus strain I339.</title>
        <authorList>
            <person name="Silva E.A.N."/>
            <person name="Merces M."/>
            <person name="Castelo Branco A.P.O.T."/>
            <person name="Vasconcelos P.C."/>
            <person name="Costa N.P."/>
            <person name="Marinho G.C.S."/>
            <person name="Oliveira C.J.B."/>
            <person name="Araujo D."/>
            <person name="Rodrigues Junior V.S."/>
            <person name="Almeida R."/>
            <person name="Silva Filho U.R."/>
            <person name="Andrade A.S.A."/>
            <person name="Cibulski S.P."/>
        </authorList>
    </citation>
    <scope>NUCLEOTIDE SEQUENCE [LARGE SCALE GENOMIC DNA]</scope>
    <source>
        <strain evidence="8 9">I339</strain>
    </source>
</reference>
<feature type="region of interest" description="Disordered" evidence="6">
    <location>
        <begin position="306"/>
        <end position="325"/>
    </location>
</feature>
<keyword evidence="4" id="KW-0418">Kinase</keyword>